<dbReference type="EMBL" id="NTYF01000134">
    <property type="protein sequence ID" value="PER45204.1"/>
    <property type="molecule type" value="Genomic_DNA"/>
</dbReference>
<comment type="caution">
    <text evidence="1">The sequence shown here is derived from an EMBL/GenBank/DDBJ whole genome shotgun (WGS) entry which is preliminary data.</text>
</comment>
<dbReference type="Proteomes" id="UP000219897">
    <property type="component" value="Unassembled WGS sequence"/>
</dbReference>
<accession>A0ABD6S2P7</accession>
<sequence>MVIMEKKISAKDRFLDRNLGVKEDWDEYVAEQNPSPSVDKILKLQEDFGNSTNYGLGREKWYSNDFFINSLVLKFLNDAEDKDDKLFE</sequence>
<proteinExistence type="predicted"/>
<organism evidence="1 2">
    <name type="scientific">Bacillus thuringiensis</name>
    <dbReference type="NCBI Taxonomy" id="1428"/>
    <lineage>
        <taxon>Bacteria</taxon>
        <taxon>Bacillati</taxon>
        <taxon>Bacillota</taxon>
        <taxon>Bacilli</taxon>
        <taxon>Bacillales</taxon>
        <taxon>Bacillaceae</taxon>
        <taxon>Bacillus</taxon>
        <taxon>Bacillus cereus group</taxon>
    </lineage>
</organism>
<evidence type="ECO:0000313" key="1">
    <source>
        <dbReference type="EMBL" id="PER45204.1"/>
    </source>
</evidence>
<gene>
    <name evidence="1" type="ORF">CN495_27445</name>
</gene>
<dbReference type="AlphaFoldDB" id="A0ABD6S2P7"/>
<name>A0ABD6S2P7_BACTU</name>
<protein>
    <submittedName>
        <fullName evidence="1">Uncharacterized protein</fullName>
    </submittedName>
</protein>
<reference evidence="1 2" key="1">
    <citation type="submission" date="2017-09" db="EMBL/GenBank/DDBJ databases">
        <title>Large-scale bioinformatics analysis of Bacillus genomes uncovers conserved roles of natural products in bacterial physiology.</title>
        <authorList>
            <consortium name="Agbiome Team Llc"/>
            <person name="Bleich R.M."/>
            <person name="Kirk G.J."/>
            <person name="Santa Maria K.C."/>
            <person name="Allen S.E."/>
            <person name="Farag S."/>
            <person name="Shank E.A."/>
            <person name="Bowers A."/>
        </authorList>
    </citation>
    <scope>NUCLEOTIDE SEQUENCE [LARGE SCALE GENOMIC DNA]</scope>
    <source>
        <strain evidence="1 2">AFS005140</strain>
    </source>
</reference>
<evidence type="ECO:0000313" key="2">
    <source>
        <dbReference type="Proteomes" id="UP000219897"/>
    </source>
</evidence>